<gene>
    <name evidence="3" type="ORF">GCM10009431_21450</name>
</gene>
<proteinExistence type="predicted"/>
<keyword evidence="1" id="KW-0812">Transmembrane</keyword>
<feature type="domain" description="Aerotolerance regulator N-terminal" evidence="2">
    <location>
        <begin position="1"/>
        <end position="76"/>
    </location>
</feature>
<organism evidence="3 4">
    <name type="scientific">Gaetbulibacter jejuensis</name>
    <dbReference type="NCBI Taxonomy" id="584607"/>
    <lineage>
        <taxon>Bacteria</taxon>
        <taxon>Pseudomonadati</taxon>
        <taxon>Bacteroidota</taxon>
        <taxon>Flavobacteriia</taxon>
        <taxon>Flavobacteriales</taxon>
        <taxon>Flavobacteriaceae</taxon>
        <taxon>Gaetbulibacter</taxon>
    </lineage>
</organism>
<reference evidence="3 4" key="1">
    <citation type="journal article" date="2019" name="Int. J. Syst. Evol. Microbiol.">
        <title>The Global Catalogue of Microorganisms (GCM) 10K type strain sequencing project: providing services to taxonomists for standard genome sequencing and annotation.</title>
        <authorList>
            <consortium name="The Broad Institute Genomics Platform"/>
            <consortium name="The Broad Institute Genome Sequencing Center for Infectious Disease"/>
            <person name="Wu L."/>
            <person name="Ma J."/>
        </authorList>
    </citation>
    <scope>NUCLEOTIDE SEQUENCE [LARGE SCALE GENOMIC DNA]</scope>
    <source>
        <strain evidence="3 4">JCM 15976</strain>
    </source>
</reference>
<dbReference type="InterPro" id="IPR011933">
    <property type="entry name" value="Double_TM_dom"/>
</dbReference>
<keyword evidence="1" id="KW-0472">Membrane</keyword>
<protein>
    <submittedName>
        <fullName evidence="3">BatA and WFA domain-containing protein</fullName>
    </submittedName>
</protein>
<accession>A0ABN1JTH8</accession>
<dbReference type="Gene3D" id="3.40.50.410">
    <property type="entry name" value="von Willebrand factor, type A domain"/>
    <property type="match status" value="1"/>
</dbReference>
<feature type="transmembrane region" description="Helical" evidence="1">
    <location>
        <begin position="56"/>
        <end position="78"/>
    </location>
</feature>
<dbReference type="InterPro" id="IPR036465">
    <property type="entry name" value="vWFA_dom_sf"/>
</dbReference>
<dbReference type="RefSeq" id="WP_343798176.1">
    <property type="nucleotide sequence ID" value="NZ_BAAAGF010000003.1"/>
</dbReference>
<comment type="caution">
    <text evidence="3">The sequence shown here is derived from an EMBL/GenBank/DDBJ whole genome shotgun (WGS) entry which is preliminary data.</text>
</comment>
<keyword evidence="4" id="KW-1185">Reference proteome</keyword>
<dbReference type="PANTHER" id="PTHR37464">
    <property type="entry name" value="BLL2463 PROTEIN"/>
    <property type="match status" value="1"/>
</dbReference>
<dbReference type="Pfam" id="PF07584">
    <property type="entry name" value="BatA"/>
    <property type="match status" value="1"/>
</dbReference>
<evidence type="ECO:0000313" key="4">
    <source>
        <dbReference type="Proteomes" id="UP001500736"/>
    </source>
</evidence>
<dbReference type="PANTHER" id="PTHR37464:SF1">
    <property type="entry name" value="BLL2463 PROTEIN"/>
    <property type="match status" value="1"/>
</dbReference>
<dbReference type="EMBL" id="BAAAGF010000003">
    <property type="protein sequence ID" value="GAA0745862.1"/>
    <property type="molecule type" value="Genomic_DNA"/>
</dbReference>
<evidence type="ECO:0000313" key="3">
    <source>
        <dbReference type="EMBL" id="GAA0745862.1"/>
    </source>
</evidence>
<dbReference type="SUPFAM" id="SSF52317">
    <property type="entry name" value="Class I glutamine amidotransferase-like"/>
    <property type="match status" value="1"/>
</dbReference>
<dbReference type="InterPro" id="IPR029062">
    <property type="entry name" value="Class_I_gatase-like"/>
</dbReference>
<keyword evidence="1" id="KW-1133">Transmembrane helix</keyword>
<feature type="transmembrane region" description="Helical" evidence="1">
    <location>
        <begin position="6"/>
        <end position="24"/>
    </location>
</feature>
<dbReference type="NCBIfam" id="TIGR02226">
    <property type="entry name" value="two_anch"/>
    <property type="match status" value="1"/>
</dbReference>
<feature type="transmembrane region" description="Helical" evidence="1">
    <location>
        <begin position="618"/>
        <end position="640"/>
    </location>
</feature>
<dbReference type="Proteomes" id="UP001500736">
    <property type="component" value="Unassembled WGS sequence"/>
</dbReference>
<dbReference type="InterPro" id="IPR024163">
    <property type="entry name" value="Aerotolerance_reg_N"/>
</dbReference>
<evidence type="ECO:0000259" key="2">
    <source>
        <dbReference type="Pfam" id="PF07584"/>
    </source>
</evidence>
<name>A0ABN1JTH8_9FLAO</name>
<evidence type="ECO:0000256" key="1">
    <source>
        <dbReference type="SAM" id="Phobius"/>
    </source>
</evidence>
<sequence length="641" mass="72765">MQFKHPELLYALLLLIIPIIVHLFQLRRFKKVEFTNVLFLKNITLQTRKSSQLKKWLTLLTRLLLLACAIIAFAQPYISKSSSYKTKSETVIYLDNSFSMQAKGSNGTLLNSAIQDIIEHIDENEKITFFTNNSYKPNTTVKAIKNELIQLSNSPNQITYDAALLKGKNAFSKDKSTLKNLVLISDFQQHNNVFNTATDSSIQLKLVQLKPVNNYNVAIDSAYISKANAENIELSVTIKNSGNPIDNLPVSLYNDDNLVAKSSISSTENDSVVFTLPFNQMFNGKLSIEDAGLTYDNTLFFNLDKSETIKVLSINEADDTFLKKIYTDDEFSYTSYKLNELDYNTISSQNLIVLNEIKNIPNSLTTALKAFTDDGRTLLIIPSSNSELSSYNQLFINYNISTFNTTTPEEKRITSIQFSHPLLTNVFDKKISNFQYPKTNKRYVFSGPSGASVLNFEDSTPFLSQNENLYTFTAALNEDNSNFKNSPLIVPVLYNIGKQSLKLSQLYYTIGKENKIDINTKLQQDDILKLGNENNASIPLQQTFTNKVELITNEYPEKAGIIPVMNKNEVLKQLSFNYNRTESNLYYHDLENIEGLNVTKSVASAINDIKSATNVNELWKWFVIFALAFLIIEMLILKYFK</sequence>